<keyword evidence="5 9" id="KW-0808">Transferase</keyword>
<protein>
    <recommendedName>
        <fullName evidence="4 9">Histone acetyltransferase type B catalytic subunit</fullName>
        <ecNumber evidence="3 9">2.3.1.48</ecNumber>
    </recommendedName>
</protein>
<dbReference type="SUPFAM" id="SSF55729">
    <property type="entry name" value="Acyl-CoA N-acyltransferases (Nat)"/>
    <property type="match status" value="1"/>
</dbReference>
<dbReference type="Gene3D" id="3.90.360.10">
    <property type="entry name" value="Histone acetyl transferase 1 (HAT1), N-terminal domain"/>
    <property type="match status" value="1"/>
</dbReference>
<comment type="subcellular location">
    <subcellularLocation>
        <location evidence="1">Nucleus</location>
    </subcellularLocation>
</comment>
<feature type="site" description="Interaction with histone H4 N-terminus" evidence="12">
    <location>
        <position position="183"/>
    </location>
</feature>
<dbReference type="Pfam" id="PF10394">
    <property type="entry name" value="Hat1_N"/>
    <property type="match status" value="1"/>
</dbReference>
<evidence type="ECO:0000259" key="13">
    <source>
        <dbReference type="Pfam" id="PF10394"/>
    </source>
</evidence>
<evidence type="ECO:0000256" key="10">
    <source>
        <dbReference type="PIRSR" id="PIRSR038084-1"/>
    </source>
</evidence>
<feature type="domain" description="Histone acetyltransferase type B catalytic subunit C-terminal" evidence="14">
    <location>
        <begin position="271"/>
        <end position="322"/>
    </location>
</feature>
<proteinExistence type="inferred from homology"/>
<evidence type="ECO:0000256" key="5">
    <source>
        <dbReference type="ARBA" id="ARBA00022679"/>
    </source>
</evidence>
<dbReference type="GO" id="GO:0005634">
    <property type="term" value="C:nucleus"/>
    <property type="evidence" value="ECO:0007669"/>
    <property type="project" value="UniProtKB-SubCell"/>
</dbReference>
<evidence type="ECO:0000256" key="6">
    <source>
        <dbReference type="ARBA" id="ARBA00023242"/>
    </source>
</evidence>
<dbReference type="InterPro" id="IPR048776">
    <property type="entry name" value="HAT1_C"/>
</dbReference>
<evidence type="ECO:0000256" key="9">
    <source>
        <dbReference type="PIRNR" id="PIRNR038084"/>
    </source>
</evidence>
<dbReference type="Pfam" id="PF21183">
    <property type="entry name" value="HAT1_C"/>
    <property type="match status" value="1"/>
</dbReference>
<evidence type="ECO:0000256" key="12">
    <source>
        <dbReference type="PIRSR" id="PIRSR038084-3"/>
    </source>
</evidence>
<dbReference type="PANTHER" id="PTHR12046">
    <property type="entry name" value="HISTONE ACETYLTRANSFERASE TYPE B CATALYTIC SUBUNIT"/>
    <property type="match status" value="1"/>
</dbReference>
<dbReference type="GO" id="GO:0000781">
    <property type="term" value="C:chromosome, telomeric region"/>
    <property type="evidence" value="ECO:0007669"/>
    <property type="project" value="GOC"/>
</dbReference>
<sequence length="409" mass="47568">MASISILKKYVTDSNEALEFKLVRDVEDIDDEGKIFKPVMSHQVFGENETIFGYSNLKVKLYYSAASLQTYVNIIYSQKISPTQGEDIEADDILQLLVPVLAPNYLTNIDEFRAAVAEEKNFIPYGAQVHSFVTNKDGIEKKFEIYKCDISDRKFVAFHARLQTFLLWYVDGSSFIDIDDPQWTFFVVFEKYTNDLGNSAYSFAGYSTIYKYYAYPDNTRPRISQMLILPPFQKLGIGAELLETIYNYFVPMQSVIDITVEDPSEDFQRLRDFVDCCRCSKLASFSKENLLKGFNKAMANEAKFIHKVNPKQARRIYEILRLKETNINDPEQYREYRLAVKQRLNWPYKKQQNDVKRLERLQRAMKPVELAAAVQVFGSEERMSKLSADYKALEEIYLRIIQRVENALA</sequence>
<dbReference type="GO" id="GO:0004402">
    <property type="term" value="F:histone acetyltransferase activity"/>
    <property type="evidence" value="ECO:0007669"/>
    <property type="project" value="UniProtKB-UniRule"/>
</dbReference>
<dbReference type="GO" id="GO:0031509">
    <property type="term" value="P:subtelomeric heterochromatin formation"/>
    <property type="evidence" value="ECO:0007669"/>
    <property type="project" value="InterPro"/>
</dbReference>
<evidence type="ECO:0000259" key="14">
    <source>
        <dbReference type="Pfam" id="PF21183"/>
    </source>
</evidence>
<name>A0A6M2DET4_XENCH</name>
<dbReference type="EMBL" id="GIIL01001077">
    <property type="protein sequence ID" value="NOV44803.1"/>
    <property type="molecule type" value="Transcribed_RNA"/>
</dbReference>
<dbReference type="GO" id="GO:0042393">
    <property type="term" value="F:histone binding"/>
    <property type="evidence" value="ECO:0007669"/>
    <property type="project" value="InterPro"/>
</dbReference>
<dbReference type="InterPro" id="IPR013523">
    <property type="entry name" value="Hist_AcTrfase_HAT1_C"/>
</dbReference>
<accession>A0A6M2DET4</accession>
<dbReference type="InterPro" id="IPR019467">
    <property type="entry name" value="Hat1_N"/>
</dbReference>
<organism evidence="15">
    <name type="scientific">Xenopsylla cheopis</name>
    <name type="common">Oriental rat flea</name>
    <name type="synonym">Pulex cheopis</name>
    <dbReference type="NCBI Taxonomy" id="163159"/>
    <lineage>
        <taxon>Eukaryota</taxon>
        <taxon>Metazoa</taxon>
        <taxon>Ecdysozoa</taxon>
        <taxon>Arthropoda</taxon>
        <taxon>Hexapoda</taxon>
        <taxon>Insecta</taxon>
        <taxon>Pterygota</taxon>
        <taxon>Neoptera</taxon>
        <taxon>Endopterygota</taxon>
        <taxon>Siphonaptera</taxon>
        <taxon>Pulicidae</taxon>
        <taxon>Xenopsyllinae</taxon>
        <taxon>Xenopsylla</taxon>
    </lineage>
</organism>
<evidence type="ECO:0000256" key="8">
    <source>
        <dbReference type="ARBA" id="ARBA00048017"/>
    </source>
</evidence>
<feature type="domain" description="Histone acetyl transferase HAT1 N-terminal" evidence="13">
    <location>
        <begin position="10"/>
        <end position="171"/>
    </location>
</feature>
<dbReference type="PIRSF" id="PIRSF038084">
    <property type="entry name" value="HAT-B_cat"/>
    <property type="match status" value="1"/>
</dbReference>
<feature type="region of interest" description="Interaction with histone H4 N-terminus" evidence="11">
    <location>
        <begin position="47"/>
        <end position="49"/>
    </location>
</feature>
<evidence type="ECO:0000256" key="3">
    <source>
        <dbReference type="ARBA" id="ARBA00013184"/>
    </source>
</evidence>
<comment type="similarity">
    <text evidence="2 9">Belongs to the HAT1 family.</text>
</comment>
<dbReference type="Gene3D" id="3.40.630.30">
    <property type="match status" value="1"/>
</dbReference>
<feature type="region of interest" description="Interaction with histone H4 N-terminus" evidence="11">
    <location>
        <begin position="210"/>
        <end position="212"/>
    </location>
</feature>
<evidence type="ECO:0000256" key="1">
    <source>
        <dbReference type="ARBA" id="ARBA00004123"/>
    </source>
</evidence>
<dbReference type="InterPro" id="IPR017380">
    <property type="entry name" value="Hist_AcTrfase_B-typ_cat-su"/>
</dbReference>
<evidence type="ECO:0000256" key="2">
    <source>
        <dbReference type="ARBA" id="ARBA00010543"/>
    </source>
</evidence>
<reference evidence="15" key="1">
    <citation type="submission" date="2020-03" db="EMBL/GenBank/DDBJ databases">
        <title>Transcriptomic Profiling of the Digestive Tract of the Rat Flea, Xenopsylla cheopis, Following Blood Feeding and Infection with Yersinia pestis.</title>
        <authorList>
            <person name="Bland D.M."/>
            <person name="Martens C.A."/>
            <person name="Virtaneva K."/>
            <person name="Kanakabandi K."/>
            <person name="Long D."/>
            <person name="Rosenke R."/>
            <person name="Saturday G.A."/>
            <person name="Hoyt F.H."/>
            <person name="Bruno D.P."/>
            <person name="Ribeiro J.M.C."/>
            <person name="Hinnebusch J."/>
        </authorList>
    </citation>
    <scope>NUCLEOTIDE SEQUENCE</scope>
</reference>
<evidence type="ECO:0000313" key="15">
    <source>
        <dbReference type="EMBL" id="NOV44803.1"/>
    </source>
</evidence>
<dbReference type="EC" id="2.3.1.48" evidence="3 9"/>
<dbReference type="InterPro" id="IPR016181">
    <property type="entry name" value="Acyl_CoA_acyltransferase"/>
</dbReference>
<comment type="catalytic activity">
    <reaction evidence="8 9">
        <text>L-lysyl-[protein] + acetyl-CoA = N(6)-acetyl-L-lysyl-[protein] + CoA + H(+)</text>
        <dbReference type="Rhea" id="RHEA:45948"/>
        <dbReference type="Rhea" id="RHEA-COMP:9752"/>
        <dbReference type="Rhea" id="RHEA-COMP:10731"/>
        <dbReference type="ChEBI" id="CHEBI:15378"/>
        <dbReference type="ChEBI" id="CHEBI:29969"/>
        <dbReference type="ChEBI" id="CHEBI:57287"/>
        <dbReference type="ChEBI" id="CHEBI:57288"/>
        <dbReference type="ChEBI" id="CHEBI:61930"/>
        <dbReference type="EC" id="2.3.1.48"/>
    </reaction>
</comment>
<dbReference type="Gene3D" id="1.10.10.390">
    <property type="match status" value="1"/>
</dbReference>
<keyword evidence="6" id="KW-0539">Nucleus</keyword>
<dbReference type="InterPro" id="IPR037113">
    <property type="entry name" value="Hat1_N_sf"/>
</dbReference>
<dbReference type="AlphaFoldDB" id="A0A6M2DET4"/>
<evidence type="ECO:0000256" key="11">
    <source>
        <dbReference type="PIRSR" id="PIRSR038084-2"/>
    </source>
</evidence>
<evidence type="ECO:0000256" key="7">
    <source>
        <dbReference type="ARBA" id="ARBA00023315"/>
    </source>
</evidence>
<keyword evidence="7 9" id="KW-0012">Acyltransferase</keyword>
<evidence type="ECO:0000256" key="4">
    <source>
        <dbReference type="ARBA" id="ARBA00021268"/>
    </source>
</evidence>
<feature type="active site" description="Proton donor/acceptor" evidence="10">
    <location>
        <position position="261"/>
    </location>
</feature>